<organism evidence="1 2">
    <name type="scientific">Alligator mississippiensis</name>
    <name type="common">American alligator</name>
    <dbReference type="NCBI Taxonomy" id="8496"/>
    <lineage>
        <taxon>Eukaryota</taxon>
        <taxon>Metazoa</taxon>
        <taxon>Chordata</taxon>
        <taxon>Craniata</taxon>
        <taxon>Vertebrata</taxon>
        <taxon>Euteleostomi</taxon>
        <taxon>Archelosauria</taxon>
        <taxon>Archosauria</taxon>
        <taxon>Crocodylia</taxon>
        <taxon>Alligatoridae</taxon>
        <taxon>Alligatorinae</taxon>
        <taxon>Alligator</taxon>
    </lineage>
</organism>
<dbReference type="Proteomes" id="UP000050525">
    <property type="component" value="Unassembled WGS sequence"/>
</dbReference>
<sequence>MVHIAAACTAQNWSLAGQSHAPAAGQALCAQITAAGAPEDSRDSRLPIKLEQCLRQENLITQEEMPKAVRTQEIEILLDCNMCDHSAFVQGIATMNQSNHSGVKTTETEKQFCT</sequence>
<accession>A0A151MVH3</accession>
<keyword evidence="2" id="KW-1185">Reference proteome</keyword>
<proteinExistence type="predicted"/>
<dbReference type="EMBL" id="AKHW03004895">
    <property type="protein sequence ID" value="KYO28502.1"/>
    <property type="molecule type" value="Genomic_DNA"/>
</dbReference>
<gene>
    <name evidence="1" type="ORF">Y1Q_0006474</name>
</gene>
<dbReference type="AlphaFoldDB" id="A0A151MVH3"/>
<comment type="caution">
    <text evidence="1">The sequence shown here is derived from an EMBL/GenBank/DDBJ whole genome shotgun (WGS) entry which is preliminary data.</text>
</comment>
<evidence type="ECO:0000313" key="2">
    <source>
        <dbReference type="Proteomes" id="UP000050525"/>
    </source>
</evidence>
<protein>
    <submittedName>
        <fullName evidence="1">Uncharacterized protein</fullName>
    </submittedName>
</protein>
<reference evidence="1 2" key="1">
    <citation type="journal article" date="2012" name="Genome Biol.">
        <title>Sequencing three crocodilian genomes to illuminate the evolution of archosaurs and amniotes.</title>
        <authorList>
            <person name="St John J.A."/>
            <person name="Braun E.L."/>
            <person name="Isberg S.R."/>
            <person name="Miles L.G."/>
            <person name="Chong A.Y."/>
            <person name="Gongora J."/>
            <person name="Dalzell P."/>
            <person name="Moran C."/>
            <person name="Bed'hom B."/>
            <person name="Abzhanov A."/>
            <person name="Burgess S.C."/>
            <person name="Cooksey A.M."/>
            <person name="Castoe T.A."/>
            <person name="Crawford N.G."/>
            <person name="Densmore L.D."/>
            <person name="Drew J.C."/>
            <person name="Edwards S.V."/>
            <person name="Faircloth B.C."/>
            <person name="Fujita M.K."/>
            <person name="Greenwold M.J."/>
            <person name="Hoffmann F.G."/>
            <person name="Howard J.M."/>
            <person name="Iguchi T."/>
            <person name="Janes D.E."/>
            <person name="Khan S.Y."/>
            <person name="Kohno S."/>
            <person name="de Koning A.J."/>
            <person name="Lance S.L."/>
            <person name="McCarthy F.M."/>
            <person name="McCormack J.E."/>
            <person name="Merchant M.E."/>
            <person name="Peterson D.G."/>
            <person name="Pollock D.D."/>
            <person name="Pourmand N."/>
            <person name="Raney B.J."/>
            <person name="Roessler K.A."/>
            <person name="Sanford J.R."/>
            <person name="Sawyer R.H."/>
            <person name="Schmidt C.J."/>
            <person name="Triplett E.W."/>
            <person name="Tuberville T.D."/>
            <person name="Venegas-Anaya M."/>
            <person name="Howard J.T."/>
            <person name="Jarvis E.D."/>
            <person name="Guillette L.J.Jr."/>
            <person name="Glenn T.C."/>
            <person name="Green R.E."/>
            <person name="Ray D.A."/>
        </authorList>
    </citation>
    <scope>NUCLEOTIDE SEQUENCE [LARGE SCALE GENOMIC DNA]</scope>
    <source>
        <strain evidence="1">KSC_2009_1</strain>
    </source>
</reference>
<evidence type="ECO:0000313" key="1">
    <source>
        <dbReference type="EMBL" id="KYO28502.1"/>
    </source>
</evidence>
<name>A0A151MVH3_ALLMI</name>